<feature type="domain" description="SMC hinge" evidence="8">
    <location>
        <begin position="531"/>
        <end position="647"/>
    </location>
</feature>
<dbReference type="InterPro" id="IPR003395">
    <property type="entry name" value="RecF/RecN/SMC_N"/>
</dbReference>
<evidence type="ECO:0000256" key="1">
    <source>
        <dbReference type="ARBA" id="ARBA00022490"/>
    </source>
</evidence>
<dbReference type="GO" id="GO:0005737">
    <property type="term" value="C:cytoplasm"/>
    <property type="evidence" value="ECO:0007669"/>
    <property type="project" value="UniProtKB-SubCell"/>
</dbReference>
<evidence type="ECO:0000256" key="6">
    <source>
        <dbReference type="HAMAP-Rule" id="MF_01894"/>
    </source>
</evidence>
<dbReference type="SUPFAM" id="SSF52540">
    <property type="entry name" value="P-loop containing nucleoside triphosphate hydrolases"/>
    <property type="match status" value="1"/>
</dbReference>
<evidence type="ECO:0000256" key="5">
    <source>
        <dbReference type="ARBA" id="ARBA00023125"/>
    </source>
</evidence>
<dbReference type="GO" id="GO:0005694">
    <property type="term" value="C:chromosome"/>
    <property type="evidence" value="ECO:0007669"/>
    <property type="project" value="InterPro"/>
</dbReference>
<feature type="region of interest" description="Disordered" evidence="7">
    <location>
        <begin position="368"/>
        <end position="388"/>
    </location>
</feature>
<dbReference type="Gene3D" id="1.10.287.1490">
    <property type="match status" value="1"/>
</dbReference>
<evidence type="ECO:0000313" key="9">
    <source>
        <dbReference type="EMBL" id="AYQ54413.1"/>
    </source>
</evidence>
<dbReference type="InterPro" id="IPR027417">
    <property type="entry name" value="P-loop_NTPase"/>
</dbReference>
<comment type="subunit">
    <text evidence="6">Homodimer.</text>
</comment>
<dbReference type="GO" id="GO:0005524">
    <property type="term" value="F:ATP binding"/>
    <property type="evidence" value="ECO:0007669"/>
    <property type="project" value="UniProtKB-UniRule"/>
</dbReference>
<dbReference type="HAMAP" id="MF_01894">
    <property type="entry name" value="Smc_prok"/>
    <property type="match status" value="1"/>
</dbReference>
<dbReference type="Proteomes" id="UP000273278">
    <property type="component" value="Chromosome"/>
</dbReference>
<dbReference type="SUPFAM" id="SSF57997">
    <property type="entry name" value="Tropomyosin"/>
    <property type="match status" value="1"/>
</dbReference>
<dbReference type="EMBL" id="CP017686">
    <property type="protein sequence ID" value="AYQ54413.1"/>
    <property type="molecule type" value="Genomic_DNA"/>
</dbReference>
<evidence type="ECO:0000256" key="2">
    <source>
        <dbReference type="ARBA" id="ARBA00022741"/>
    </source>
</evidence>
<dbReference type="InterPro" id="IPR011890">
    <property type="entry name" value="SMC_prok"/>
</dbReference>
<keyword evidence="5 6" id="KW-0238">DNA-binding</keyword>
<dbReference type="GO" id="GO:0006260">
    <property type="term" value="P:DNA replication"/>
    <property type="evidence" value="ECO:0007669"/>
    <property type="project" value="UniProtKB-UniRule"/>
</dbReference>
<gene>
    <name evidence="6" type="primary">smc</name>
    <name evidence="9" type="ORF">BKD89_01065</name>
</gene>
<comment type="similarity">
    <text evidence="6">Belongs to the SMC family.</text>
</comment>
<dbReference type="InterPro" id="IPR010935">
    <property type="entry name" value="SMC_hinge"/>
</dbReference>
<proteinExistence type="inferred from homology"/>
<keyword evidence="4 6" id="KW-0175">Coiled coil</keyword>
<feature type="coiled-coil region" evidence="6">
    <location>
        <begin position="832"/>
        <end position="957"/>
    </location>
</feature>
<dbReference type="Gene3D" id="3.40.50.300">
    <property type="entry name" value="P-loop containing nucleotide triphosphate hydrolases"/>
    <property type="match status" value="2"/>
</dbReference>
<dbReference type="GO" id="GO:0007062">
    <property type="term" value="P:sister chromatid cohesion"/>
    <property type="evidence" value="ECO:0007669"/>
    <property type="project" value="InterPro"/>
</dbReference>
<dbReference type="NCBIfam" id="TIGR02169">
    <property type="entry name" value="SMC_prok_A"/>
    <property type="match status" value="1"/>
</dbReference>
<evidence type="ECO:0000256" key="3">
    <source>
        <dbReference type="ARBA" id="ARBA00022840"/>
    </source>
</evidence>
<dbReference type="PANTHER" id="PTHR18937">
    <property type="entry name" value="STRUCTURAL MAINTENANCE OF CHROMOSOMES SMC FAMILY MEMBER"/>
    <property type="match status" value="1"/>
</dbReference>
<dbReference type="GO" id="GO:0030261">
    <property type="term" value="P:chromosome condensation"/>
    <property type="evidence" value="ECO:0007669"/>
    <property type="project" value="InterPro"/>
</dbReference>
<feature type="coiled-coil region" evidence="6">
    <location>
        <begin position="694"/>
        <end position="798"/>
    </location>
</feature>
<evidence type="ECO:0000259" key="8">
    <source>
        <dbReference type="SMART" id="SM00968"/>
    </source>
</evidence>
<keyword evidence="1 6" id="KW-0963">Cytoplasm</keyword>
<protein>
    <recommendedName>
        <fullName evidence="6">Chromosome partition protein Smc</fullName>
    </recommendedName>
</protein>
<accession>A0A3G3IEZ9</accession>
<dbReference type="Gene3D" id="3.30.70.1620">
    <property type="match status" value="1"/>
</dbReference>
<evidence type="ECO:0000256" key="4">
    <source>
        <dbReference type="ARBA" id="ARBA00023054"/>
    </source>
</evidence>
<dbReference type="AlphaFoldDB" id="A0A3G3IEZ9"/>
<dbReference type="OMA" id="THNKIAM"/>
<organism evidence="9 10">
    <name type="scientific">Methanomethylophilus alvi</name>
    <dbReference type="NCBI Taxonomy" id="1291540"/>
    <lineage>
        <taxon>Archaea</taxon>
        <taxon>Methanobacteriati</taxon>
        <taxon>Thermoplasmatota</taxon>
        <taxon>Thermoplasmata</taxon>
        <taxon>Methanomassiliicoccales</taxon>
        <taxon>Methanomethylophilaceae</taxon>
        <taxon>Methanomethylophilus</taxon>
    </lineage>
</organism>
<comment type="function">
    <text evidence="6">Required for chromosome condensation and partitioning.</text>
</comment>
<dbReference type="GO" id="GO:0007059">
    <property type="term" value="P:chromosome segregation"/>
    <property type="evidence" value="ECO:0007669"/>
    <property type="project" value="UniProtKB-UniRule"/>
</dbReference>
<reference evidence="9 10" key="1">
    <citation type="submission" date="2016-10" db="EMBL/GenBank/DDBJ databases">
        <title>Complete genome of the TMA-utilizing, human hosted archaeon Methanomethylophilus alvus Gen. nov, sp. nov., strain Mx-05, derived from a pure culture.</title>
        <authorList>
            <person name="Brugere J.-F."/>
            <person name="Ben Hania W."/>
            <person name="Chaudhary P.P."/>
            <person name="Gaci N."/>
            <person name="Borrel G."/>
            <person name="Cao Van Tuat L."/>
            <person name="Fardeau M.-L."/>
            <person name="Harris H.M.B."/>
            <person name="O'Toole P.W."/>
            <person name="Ollivier B."/>
        </authorList>
    </citation>
    <scope>NUCLEOTIDE SEQUENCE [LARGE SCALE GENOMIC DNA]</scope>
    <source>
        <strain evidence="9 10">Mx-05</strain>
    </source>
</reference>
<keyword evidence="3 6" id="KW-0067">ATP-binding</keyword>
<feature type="binding site" evidence="6">
    <location>
        <begin position="32"/>
        <end position="39"/>
    </location>
    <ligand>
        <name>ATP</name>
        <dbReference type="ChEBI" id="CHEBI:30616"/>
    </ligand>
</feature>
<comment type="subcellular location">
    <subcellularLocation>
        <location evidence="6">Cytoplasm</location>
    </subcellularLocation>
</comment>
<dbReference type="NCBIfam" id="TIGR02168">
    <property type="entry name" value="SMC_prok_B"/>
    <property type="match status" value="1"/>
</dbReference>
<dbReference type="GO" id="GO:0016887">
    <property type="term" value="F:ATP hydrolysis activity"/>
    <property type="evidence" value="ECO:0007669"/>
    <property type="project" value="InterPro"/>
</dbReference>
<sequence length="1203" mass="132559">MYLKQIELENFKSFGGKVTVPLMEGYMAVTGPNGSGKSNIADAILFVLGPRSSKAVRASRITDLIFDGGAAKSKAKFMKVSLVFDNSDRIMPWDDDTVILTRYVKLSENGTDYTSYFFINDQKSSLSEFDTLLTKARISADGYNIVQQGDVTHIVQMGNIERRRILDGISGIASFDADIDKAKGERAEASSNLERIDIIRAEKERQISALEKDREQAKVYLEAKKDLDIANAQMVYRLRDNEKATFDSLGANIALIQKDIEGLRKDKAALLGQRQENEAAVRAKEDEIAAKVGPDYLRIKGDVEQAKIDVATEKSKHDSAVEDAEDQREFREGFVQDVEENRNQYATSAQNLSDLQIRLEGAQADLAAAEEEERRISEETSKHGGELTELQKRLETLERDIDAAGHVQQDAQAKAAGAQAVLDEARVAKAKAEEDLESARFEVKDADWNLQEVKRQAGPQNEIDELGKQIMALKKEEAAKEKEEEELKDIAEKRTAEFNRLSTEKRVSESMNKGSEAMSRILALKESGQMPGIHGTVAELATVDPGYETALSVAAGNKMGAIVVDNKDVAARCIEYLKKNGLGRVTFLPLTELLPGKPRAKAIIALKSTDGYATDFVTYKPEYANVFWYVFGDTLVVGTLDKAKEVMGGVRIVTKAGELIEASGAMTGGTIDKRKVQQFGPSGQSALEAAGAEMRKAVEALAVLRSDLRQLRDAIRQTDDLMRAAGTKGIDMKGKIVAAEAALEQARKGVKSAEEVLSKRTSDVTAAEKALSDAAAALDAANSKLDSLREERTAARDRMAVIAPAGLQERIQKARDAVYCHTQTVTDLLQQIGGLKAEMSGLDKQKEALEEQISKIDSQIAEDEKAASEHAAKVEEFRVRLEAVKRIQDEMESKIEDLKAERDALIQNGYSLDNAVEKAQNGIEAKDGYLQSQTAQMETSRINLEQYEEQVKALTVEVPEPIPSESSLKVAIRQCQAKIDALGHVNLRAIEDYDICKQEYDLMMGQVAILNNRISDLDRLTEDLSRKKKGLFMEAYDAVDSNFKAIYAQLSGGGQAFMALDVPEDPFSGGLQINAKPRNGKMLRLEALSGGEKSLTALAFIFAIQEYQPSPFYVLDEVDMFLDAVNAEMVARRVKESSARTQFIQVSLRKVTLTLADHLIGVTRPPTGISRVIMQPDIAEVSKYEEEALRRQREEGSSDNIEG</sequence>
<dbReference type="InterPro" id="IPR036277">
    <property type="entry name" value="SMC_hinge_sf"/>
</dbReference>
<evidence type="ECO:0000313" key="10">
    <source>
        <dbReference type="Proteomes" id="UP000273278"/>
    </source>
</evidence>
<feature type="compositionally biased region" description="Basic and acidic residues" evidence="7">
    <location>
        <begin position="372"/>
        <end position="388"/>
    </location>
</feature>
<dbReference type="PIRSF" id="PIRSF005719">
    <property type="entry name" value="SMC"/>
    <property type="match status" value="1"/>
</dbReference>
<dbReference type="GO" id="GO:0003677">
    <property type="term" value="F:DNA binding"/>
    <property type="evidence" value="ECO:0007669"/>
    <property type="project" value="UniProtKB-UniRule"/>
</dbReference>
<dbReference type="RefSeq" id="WP_015504122.1">
    <property type="nucleotide sequence ID" value="NZ_CAYASN010000006.1"/>
</dbReference>
<evidence type="ECO:0000256" key="7">
    <source>
        <dbReference type="SAM" id="MobiDB-lite"/>
    </source>
</evidence>
<dbReference type="Pfam" id="PF06470">
    <property type="entry name" value="SMC_hinge"/>
    <property type="match status" value="1"/>
</dbReference>
<dbReference type="Pfam" id="PF02463">
    <property type="entry name" value="SMC_N"/>
    <property type="match status" value="1"/>
</dbReference>
<dbReference type="SMART" id="SM00968">
    <property type="entry name" value="SMC_hinge"/>
    <property type="match status" value="1"/>
</dbReference>
<feature type="coiled-coil region" evidence="6">
    <location>
        <begin position="193"/>
        <end position="220"/>
    </location>
</feature>
<dbReference type="SUPFAM" id="SSF75553">
    <property type="entry name" value="Smc hinge domain"/>
    <property type="match status" value="1"/>
</dbReference>
<comment type="domain">
    <text evidence="6">Contains large globular domains required for ATP hydrolysis at each terminus and a third globular domain forming a flexible hinge near the middle of the molecule. These domains are separated by coiled-coil structures.</text>
</comment>
<dbReference type="GeneID" id="41321016"/>
<keyword evidence="2 6" id="KW-0547">Nucleotide-binding</keyword>
<dbReference type="Gene3D" id="1.20.1060.20">
    <property type="match status" value="1"/>
</dbReference>
<dbReference type="InterPro" id="IPR024704">
    <property type="entry name" value="SMC"/>
</dbReference>
<name>A0A3G3IEZ9_9ARCH</name>